<feature type="transmembrane region" description="Helical" evidence="1">
    <location>
        <begin position="56"/>
        <end position="77"/>
    </location>
</feature>
<dbReference type="RefSeq" id="WP_249296928.1">
    <property type="nucleotide sequence ID" value="NZ_JACRSX010000001.1"/>
</dbReference>
<sequence length="262" mass="29254">MQKGCDAAMIRQEIRRVLLSPFFYISIAILFAGSFFPALYDISNHYDLSYLMDSTLAGYGTALMPILSTLAIADSYLIEEKDGYQYAVMARTTKLKYCLSKIGAAIGTGVAVVLITKGLLLLSMTVSSLVIFGKVVLGSEVVDSACAGTSYWIDHHNYIMFIGQQILYDCMYASIFPGLSLAVSTIAKNKYVVMLFPFIYANVTTLLFIGLQWYYLAPMILDAQGRASSLMFEGLPYRIFVILIYWLVSTVFFIRGVWSKMK</sequence>
<organism evidence="2 3">
    <name type="scientific">Jutongia huaianensis</name>
    <dbReference type="NCBI Taxonomy" id="2763668"/>
    <lineage>
        <taxon>Bacteria</taxon>
        <taxon>Bacillati</taxon>
        <taxon>Bacillota</taxon>
        <taxon>Clostridia</taxon>
        <taxon>Lachnospirales</taxon>
        <taxon>Lachnospiraceae</taxon>
        <taxon>Jutongia</taxon>
    </lineage>
</organism>
<comment type="caution">
    <text evidence="2">The sequence shown here is derived from an EMBL/GenBank/DDBJ whole genome shotgun (WGS) entry which is preliminary data.</text>
</comment>
<gene>
    <name evidence="2" type="ORF">H8704_00810</name>
</gene>
<keyword evidence="1" id="KW-1133">Transmembrane helix</keyword>
<evidence type="ECO:0000256" key="1">
    <source>
        <dbReference type="SAM" id="Phobius"/>
    </source>
</evidence>
<evidence type="ECO:0000313" key="3">
    <source>
        <dbReference type="Proteomes" id="UP000606193"/>
    </source>
</evidence>
<keyword evidence="1" id="KW-0812">Transmembrane</keyword>
<feature type="transmembrane region" description="Helical" evidence="1">
    <location>
        <begin position="235"/>
        <end position="258"/>
    </location>
</feature>
<keyword evidence="3" id="KW-1185">Reference proteome</keyword>
<feature type="transmembrane region" description="Helical" evidence="1">
    <location>
        <begin position="98"/>
        <end position="120"/>
    </location>
</feature>
<feature type="transmembrane region" description="Helical" evidence="1">
    <location>
        <begin position="21"/>
        <end position="40"/>
    </location>
</feature>
<evidence type="ECO:0008006" key="4">
    <source>
        <dbReference type="Google" id="ProtNLM"/>
    </source>
</evidence>
<dbReference type="Proteomes" id="UP000606193">
    <property type="component" value="Unassembled WGS sequence"/>
</dbReference>
<accession>A0ABR7MXR3</accession>
<proteinExistence type="predicted"/>
<name>A0ABR7MXR3_9FIRM</name>
<reference evidence="2 3" key="1">
    <citation type="submission" date="2020-08" db="EMBL/GenBank/DDBJ databases">
        <title>Genome public.</title>
        <authorList>
            <person name="Liu C."/>
            <person name="Sun Q."/>
        </authorList>
    </citation>
    <scope>NUCLEOTIDE SEQUENCE [LARGE SCALE GENOMIC DNA]</scope>
    <source>
        <strain evidence="2 3">NSJ-37</strain>
    </source>
</reference>
<protein>
    <recommendedName>
        <fullName evidence="4">ABC-2 family transporter protein</fullName>
    </recommendedName>
</protein>
<dbReference type="EMBL" id="JACRSX010000001">
    <property type="protein sequence ID" value="MBC8561182.1"/>
    <property type="molecule type" value="Genomic_DNA"/>
</dbReference>
<evidence type="ECO:0000313" key="2">
    <source>
        <dbReference type="EMBL" id="MBC8561182.1"/>
    </source>
</evidence>
<feature type="transmembrane region" description="Helical" evidence="1">
    <location>
        <begin position="191"/>
        <end position="215"/>
    </location>
</feature>
<feature type="transmembrane region" description="Helical" evidence="1">
    <location>
        <begin position="158"/>
        <end position="179"/>
    </location>
</feature>
<keyword evidence="1" id="KW-0472">Membrane</keyword>